<dbReference type="Proteomes" id="UP000076871">
    <property type="component" value="Unassembled WGS sequence"/>
</dbReference>
<dbReference type="InParanoid" id="A0A165D382"/>
<dbReference type="SUPFAM" id="SSF52799">
    <property type="entry name" value="(Phosphotyrosine protein) phosphatases II"/>
    <property type="match status" value="1"/>
</dbReference>
<evidence type="ECO:0000313" key="3">
    <source>
        <dbReference type="Proteomes" id="UP000076871"/>
    </source>
</evidence>
<dbReference type="InterPro" id="IPR033421">
    <property type="entry name" value="Rit1_DUSP-like"/>
</dbReference>
<proteinExistence type="predicted"/>
<feature type="domain" description="Rit1 DUSP-like" evidence="1">
    <location>
        <begin position="15"/>
        <end position="59"/>
    </location>
</feature>
<feature type="non-terminal residue" evidence="2">
    <location>
        <position position="1"/>
    </location>
</feature>
<dbReference type="Pfam" id="PF04179">
    <property type="entry name" value="Init_tRNA_PT"/>
    <property type="match status" value="1"/>
</dbReference>
<reference evidence="2 3" key="1">
    <citation type="journal article" date="2016" name="Mol. Biol. Evol.">
        <title>Comparative Genomics of Early-Diverging Mushroom-Forming Fungi Provides Insights into the Origins of Lignocellulose Decay Capabilities.</title>
        <authorList>
            <person name="Nagy L.G."/>
            <person name="Riley R."/>
            <person name="Tritt A."/>
            <person name="Adam C."/>
            <person name="Daum C."/>
            <person name="Floudas D."/>
            <person name="Sun H."/>
            <person name="Yadav J.S."/>
            <person name="Pangilinan J."/>
            <person name="Larsson K.H."/>
            <person name="Matsuura K."/>
            <person name="Barry K."/>
            <person name="Labutti K."/>
            <person name="Kuo R."/>
            <person name="Ohm R.A."/>
            <person name="Bhattacharya S.S."/>
            <person name="Shirouzu T."/>
            <person name="Yoshinaga Y."/>
            <person name="Martin F.M."/>
            <person name="Grigoriev I.V."/>
            <person name="Hibbett D.S."/>
        </authorList>
    </citation>
    <scope>NUCLEOTIDE SEQUENCE [LARGE SCALE GENOMIC DNA]</scope>
    <source>
        <strain evidence="2 3">93-53</strain>
    </source>
</reference>
<dbReference type="InterPro" id="IPR029021">
    <property type="entry name" value="Prot-tyrosine_phosphatase-like"/>
</dbReference>
<protein>
    <recommendedName>
        <fullName evidence="1">Rit1 DUSP-like domain-containing protein</fullName>
    </recommendedName>
</protein>
<dbReference type="Gene3D" id="3.90.190.10">
    <property type="entry name" value="Protein tyrosine phosphatase superfamily"/>
    <property type="match status" value="1"/>
</dbReference>
<dbReference type="EMBL" id="KV427639">
    <property type="protein sequence ID" value="KZT04070.1"/>
    <property type="molecule type" value="Genomic_DNA"/>
</dbReference>
<dbReference type="OrthoDB" id="273181at2759"/>
<accession>A0A165D382</accession>
<name>A0A165D382_9APHY</name>
<evidence type="ECO:0000313" key="2">
    <source>
        <dbReference type="EMBL" id="KZT04070.1"/>
    </source>
</evidence>
<dbReference type="RefSeq" id="XP_040761810.1">
    <property type="nucleotide sequence ID" value="XM_040904748.1"/>
</dbReference>
<evidence type="ECO:0000259" key="1">
    <source>
        <dbReference type="Pfam" id="PF04179"/>
    </source>
</evidence>
<keyword evidence="3" id="KW-1185">Reference proteome</keyword>
<dbReference type="AlphaFoldDB" id="A0A165D382"/>
<organism evidence="2 3">
    <name type="scientific">Laetiporus sulphureus 93-53</name>
    <dbReference type="NCBI Taxonomy" id="1314785"/>
    <lineage>
        <taxon>Eukaryota</taxon>
        <taxon>Fungi</taxon>
        <taxon>Dikarya</taxon>
        <taxon>Basidiomycota</taxon>
        <taxon>Agaricomycotina</taxon>
        <taxon>Agaricomycetes</taxon>
        <taxon>Polyporales</taxon>
        <taxon>Laetiporus</taxon>
    </lineage>
</organism>
<dbReference type="STRING" id="1314785.A0A165D382"/>
<dbReference type="GeneID" id="63821778"/>
<gene>
    <name evidence="2" type="ORF">LAESUDRAFT_658366</name>
</gene>
<sequence length="60" mass="6600">IKVLDIRGMCNDGIDMLQPQLQPICEWINRACQDGGKVLVHCRTGCGVTVTVCHLFICAI</sequence>